<feature type="domain" description="Lantibiotic dehydratase N-terminal" evidence="1">
    <location>
        <begin position="48"/>
        <end position="692"/>
    </location>
</feature>
<name>A0A7W8YVM1_9SPHI</name>
<dbReference type="AlphaFoldDB" id="A0A7W8YVM1"/>
<organism evidence="3 4">
    <name type="scientific">Pedobacter cryoconitis</name>
    <dbReference type="NCBI Taxonomy" id="188932"/>
    <lineage>
        <taxon>Bacteria</taxon>
        <taxon>Pseudomonadati</taxon>
        <taxon>Bacteroidota</taxon>
        <taxon>Sphingobacteriia</taxon>
        <taxon>Sphingobacteriales</taxon>
        <taxon>Sphingobacteriaceae</taxon>
        <taxon>Pedobacter</taxon>
    </lineage>
</organism>
<dbReference type="InterPro" id="IPR023809">
    <property type="entry name" value="Thiopep_bacteriocin_synth_dom"/>
</dbReference>
<reference evidence="3 4" key="1">
    <citation type="submission" date="2020-08" db="EMBL/GenBank/DDBJ databases">
        <title>Genomic Encyclopedia of Type Strains, Phase IV (KMG-V): Genome sequencing to study the core and pangenomes of soil and plant-associated prokaryotes.</title>
        <authorList>
            <person name="Whitman W."/>
        </authorList>
    </citation>
    <scope>NUCLEOTIDE SEQUENCE [LARGE SCALE GENOMIC DNA]</scope>
    <source>
        <strain evidence="3 4">MP7CTX6</strain>
    </source>
</reference>
<dbReference type="Pfam" id="PF04738">
    <property type="entry name" value="Lant_dehydr_N"/>
    <property type="match status" value="1"/>
</dbReference>
<dbReference type="NCBIfam" id="TIGR03891">
    <property type="entry name" value="thiopep_ocin"/>
    <property type="match status" value="1"/>
</dbReference>
<sequence>MVQAVISPFDFYLLRLPALNIDQIHQLNEITDKDDLVQALFQIYQSVEIQEAIYLASPELFAELKKWLNHPKPGTDEKLILTLYKYLLRMSTRCTPFGLFAGFCRGEITDQATAIQLEQDKKRLIKHNRLDMNYVAEIAAALNQEPGIKTKLVFYPNNSLYLTNGFYRYYEYTLKNKKRDYYLVSIQSTPYIECVLDVAANGGKYTDIINALLNLSLTEESAYIFLDEVIETQLILSELEPTLTGQEFFGVLTEKTREIDQHCGKLPGLLKIAEILDQEQNLIQSCQAIEQIIQDDFPLAKSKDLVQTDLEIKMRKNILNKRTIAVLATELSELSALYNGAPPADLEAFRKSFYDRYEGREIPLLEALDTEAGIGYGKYKGDSTNYTPLIDDVKTPLNKKETNIRWSAFKELVFSKYQESQYSENQTIILSENDLQQLNVAIGNMPSTLYSVGSFIANSPADIDAGNFKFNLSVFGGPSAIPLLGRFATVAEGLNAKVRESAAAEQKAHEGAILAEVIHLPEARIGNILQRPQLRDYEIPFLGKSSVAPEFQIPVTDLMVSVQNNKVVLRSKRLNQLIIPRLSSAHNYTNGISIYKFLCDLQHQDNSFSISWDWDVLTSKEFLPRVTYKHIILSRARWAINSSVYKELKDLPPEEALQRLKTRYQLPSRVLLTEGDNELLLDFNCPYALQLLLQHLKKRDAVLFEFLQEKEHRLITDTANLSYLNEVILPFSTSRQFTYKNLLTTAPVQTLQRSFPLGTEWTYVKIYCGSKSADLILTDFLLPVISYLEEAAMIEKWFFIRYNDPDGHLRLRFLHTRNAAITAQLITSIQESLKPLLDQRIVYKIQYETYDREIERYGERTMEFSETIFNHDSTAVINFLSLIEGVEGERYRWLFALRGADLFMNDFGLTAEQKKTMMDGLFNGFFQEFSGDTELNMQLNDKYRAISKELNSFMNPENDGEEIAEAVGFFGIRSQAIQSALYNLREVTIAEDQDKLQARLMENMSSYLHMFLNRIFIANQRKHELVIYHHLAKYYASAIAREKYGQKQDQVINLWIRD</sequence>
<dbReference type="Pfam" id="PF14028">
    <property type="entry name" value="Lant_dehydr_C"/>
    <property type="match status" value="1"/>
</dbReference>
<dbReference type="EMBL" id="JACHCF010000008">
    <property type="protein sequence ID" value="MBB5622487.1"/>
    <property type="molecule type" value="Genomic_DNA"/>
</dbReference>
<dbReference type="Proteomes" id="UP000537718">
    <property type="component" value="Unassembled WGS sequence"/>
</dbReference>
<evidence type="ECO:0000259" key="1">
    <source>
        <dbReference type="Pfam" id="PF04738"/>
    </source>
</evidence>
<evidence type="ECO:0000313" key="4">
    <source>
        <dbReference type="Proteomes" id="UP000537718"/>
    </source>
</evidence>
<evidence type="ECO:0000313" key="3">
    <source>
        <dbReference type="EMBL" id="MBB5622487.1"/>
    </source>
</evidence>
<accession>A0A7W8YVM1</accession>
<dbReference type="InterPro" id="IPR006827">
    <property type="entry name" value="Lant_deHydtase_N"/>
</dbReference>
<dbReference type="RefSeq" id="WP_183868398.1">
    <property type="nucleotide sequence ID" value="NZ_JACHCF010000008.1"/>
</dbReference>
<proteinExistence type="predicted"/>
<gene>
    <name evidence="3" type="ORF">HDE69_003562</name>
</gene>
<protein>
    <submittedName>
        <fullName evidence="3">Thiopeptide-type bacteriocin biosynthesis protein</fullName>
    </submittedName>
</protein>
<evidence type="ECO:0000259" key="2">
    <source>
        <dbReference type="Pfam" id="PF14028"/>
    </source>
</evidence>
<comment type="caution">
    <text evidence="3">The sequence shown here is derived from an EMBL/GenBank/DDBJ whole genome shotgun (WGS) entry which is preliminary data.</text>
</comment>
<feature type="domain" description="Thiopeptide-type bacteriocin biosynthesis" evidence="2">
    <location>
        <begin position="761"/>
        <end position="1035"/>
    </location>
</feature>